<dbReference type="SUPFAM" id="SSF53218">
    <property type="entry name" value="Molybdenum cofactor biosynthesis proteins"/>
    <property type="match status" value="1"/>
</dbReference>
<evidence type="ECO:0000256" key="1">
    <source>
        <dbReference type="ARBA" id="ARBA00005046"/>
    </source>
</evidence>
<dbReference type="Pfam" id="PF03454">
    <property type="entry name" value="MoeA_C"/>
    <property type="match status" value="1"/>
</dbReference>
<proteinExistence type="predicted"/>
<dbReference type="Proteomes" id="UP000681041">
    <property type="component" value="Chromosome"/>
</dbReference>
<dbReference type="EMBL" id="CP058560">
    <property type="protein sequence ID" value="QUH24317.1"/>
    <property type="molecule type" value="Genomic_DNA"/>
</dbReference>
<dbReference type="SUPFAM" id="SSF63867">
    <property type="entry name" value="MoeA C-terminal domain-like"/>
    <property type="match status" value="1"/>
</dbReference>
<keyword evidence="5" id="KW-1185">Reference proteome</keyword>
<dbReference type="Gene3D" id="2.40.340.10">
    <property type="entry name" value="MoeA, C-terminal, domain IV"/>
    <property type="match status" value="1"/>
</dbReference>
<dbReference type="InterPro" id="IPR005111">
    <property type="entry name" value="MoeA_C_domain_IV"/>
</dbReference>
<dbReference type="InterPro" id="IPR036688">
    <property type="entry name" value="MoeA_C_domain_IV_sf"/>
</dbReference>
<dbReference type="Pfam" id="PF03453">
    <property type="entry name" value="MoeA_N"/>
    <property type="match status" value="1"/>
</dbReference>
<dbReference type="PANTHER" id="PTHR10192">
    <property type="entry name" value="MOLYBDOPTERIN BIOSYNTHESIS PROTEIN"/>
    <property type="match status" value="1"/>
</dbReference>
<dbReference type="PANTHER" id="PTHR10192:SF5">
    <property type="entry name" value="GEPHYRIN"/>
    <property type="match status" value="1"/>
</dbReference>
<dbReference type="SMART" id="SM00852">
    <property type="entry name" value="MoCF_biosynth"/>
    <property type="match status" value="1"/>
</dbReference>
<feature type="domain" description="MoaB/Mog" evidence="3">
    <location>
        <begin position="184"/>
        <end position="320"/>
    </location>
</feature>
<dbReference type="InterPro" id="IPR005110">
    <property type="entry name" value="MoeA_linker/N"/>
</dbReference>
<accession>A0A8T8K8D9</accession>
<dbReference type="NCBIfam" id="TIGR00177">
    <property type="entry name" value="molyb_syn"/>
    <property type="match status" value="1"/>
</dbReference>
<evidence type="ECO:0000313" key="5">
    <source>
        <dbReference type="Proteomes" id="UP000681041"/>
    </source>
</evidence>
<dbReference type="AlphaFoldDB" id="A0A8T8K8D9"/>
<dbReference type="Gene3D" id="3.90.105.10">
    <property type="entry name" value="Molybdopterin biosynthesis moea protein, domain 2"/>
    <property type="match status" value="1"/>
</dbReference>
<gene>
    <name evidence="4" type="ORF">HYG87_06065</name>
</gene>
<organism evidence="4 5">
    <name type="scientific">Methanobacterium alkalithermotolerans</name>
    <dbReference type="NCBI Taxonomy" id="2731220"/>
    <lineage>
        <taxon>Archaea</taxon>
        <taxon>Methanobacteriati</taxon>
        <taxon>Methanobacteriota</taxon>
        <taxon>Methanomada group</taxon>
        <taxon>Methanobacteria</taxon>
        <taxon>Methanobacteriales</taxon>
        <taxon>Methanobacteriaceae</taxon>
        <taxon>Methanobacterium</taxon>
    </lineage>
</organism>
<dbReference type="GO" id="GO:0006777">
    <property type="term" value="P:Mo-molybdopterin cofactor biosynthetic process"/>
    <property type="evidence" value="ECO:0007669"/>
    <property type="project" value="UniProtKB-KW"/>
</dbReference>
<dbReference type="OrthoDB" id="31371at2157"/>
<dbReference type="RefSeq" id="WP_211534234.1">
    <property type="nucleotide sequence ID" value="NZ_CP058560.1"/>
</dbReference>
<dbReference type="GO" id="GO:0061599">
    <property type="term" value="F:molybdopterin molybdotransferase activity"/>
    <property type="evidence" value="ECO:0007669"/>
    <property type="project" value="TreeGrafter"/>
</dbReference>
<dbReference type="InterPro" id="IPR036135">
    <property type="entry name" value="MoeA_linker/N_sf"/>
</dbReference>
<dbReference type="FunFam" id="2.170.190.11:FF:000001">
    <property type="entry name" value="Molybdopterin molybdenumtransferase"/>
    <property type="match status" value="1"/>
</dbReference>
<reference evidence="4" key="1">
    <citation type="submission" date="2020-07" db="EMBL/GenBank/DDBJ databases">
        <title>Methanobacterium. sp. MethCan genome.</title>
        <authorList>
            <person name="Postec A."/>
            <person name="Quemeneur M."/>
        </authorList>
    </citation>
    <scope>NUCLEOTIDE SEQUENCE</scope>
    <source>
        <strain evidence="4">MethCAN</strain>
    </source>
</reference>
<dbReference type="NCBIfam" id="NF045515">
    <property type="entry name" value="Glp_gephyrin"/>
    <property type="match status" value="1"/>
</dbReference>
<dbReference type="GO" id="GO:0005737">
    <property type="term" value="C:cytoplasm"/>
    <property type="evidence" value="ECO:0007669"/>
    <property type="project" value="TreeGrafter"/>
</dbReference>
<evidence type="ECO:0000259" key="3">
    <source>
        <dbReference type="SMART" id="SM00852"/>
    </source>
</evidence>
<dbReference type="SUPFAM" id="SSF63882">
    <property type="entry name" value="MoeA N-terminal region -like"/>
    <property type="match status" value="1"/>
</dbReference>
<evidence type="ECO:0000313" key="4">
    <source>
        <dbReference type="EMBL" id="QUH24317.1"/>
    </source>
</evidence>
<dbReference type="Gene3D" id="3.40.980.10">
    <property type="entry name" value="MoaB/Mog-like domain"/>
    <property type="match status" value="1"/>
</dbReference>
<keyword evidence="2" id="KW-0501">Molybdenum cofactor biosynthesis</keyword>
<evidence type="ECO:0000256" key="2">
    <source>
        <dbReference type="ARBA" id="ARBA00023150"/>
    </source>
</evidence>
<dbReference type="InterPro" id="IPR038987">
    <property type="entry name" value="MoeA-like"/>
</dbReference>
<dbReference type="Gene3D" id="2.170.190.11">
    <property type="entry name" value="Molybdopterin biosynthesis moea protein, domain 3"/>
    <property type="match status" value="1"/>
</dbReference>
<dbReference type="InterPro" id="IPR036425">
    <property type="entry name" value="MoaB/Mog-like_dom_sf"/>
</dbReference>
<comment type="pathway">
    <text evidence="1">Cofactor biosynthesis; molybdopterin biosynthesis.</text>
</comment>
<name>A0A8T8K8D9_9EURY</name>
<dbReference type="CDD" id="cd00887">
    <property type="entry name" value="MoeA"/>
    <property type="match status" value="1"/>
</dbReference>
<sequence length="405" mass="44449">MFLSELMPLEEALNIINQEKIPYITEKIKLEQTYGRVLAQDIQALLDSPGFDRSAMDGFAIHAEDTFGFSQENPAHLKIIDRIGAGKKSKFVLKKGEAIKIATGAPIPQGANGVVMEEYTYEKGDDLEVLFSITPGENVSPAGEDFKKGDLLLEHPHQLRPQDVGIISSAGYNELKVFKKPLVGVITTGNELVMDKSKIKEAEVINSNYYTLKSLLESTKAIPLVTHARDDANQVEQQIKKFAKSCDVIITTGGTAISKGDVVVDVVEKIGEVLFHGVSIRPGKPVAFGRVDQKPVFMLSGYPVAAMVQFDILVRPYLLKMQKLAPLPPTVKRKATQKIPSKLGRTDYIRAHAGIKNVDPVLSKGSGVIRSMVQSNCYIVIDAEVEGIAAGEECEVLFFDSFVRY</sequence>
<dbReference type="KEGG" id="meme:HYG87_06065"/>
<dbReference type="InterPro" id="IPR001453">
    <property type="entry name" value="MoaB/Mog_dom"/>
</dbReference>
<protein>
    <submittedName>
        <fullName evidence="4">Molybdopterin molybdotransferase MoeA</fullName>
    </submittedName>
</protein>
<dbReference type="GeneID" id="64820312"/>
<dbReference type="Pfam" id="PF00994">
    <property type="entry name" value="MoCF_biosynth"/>
    <property type="match status" value="1"/>
</dbReference>